<evidence type="ECO:0000256" key="1">
    <source>
        <dbReference type="SAM" id="SignalP"/>
    </source>
</evidence>
<evidence type="ECO:0000313" key="3">
    <source>
        <dbReference type="EMBL" id="KAJ7327896.1"/>
    </source>
</evidence>
<feature type="chain" id="PRO_5042076001" description="DUF5648 domain-containing protein" evidence="1">
    <location>
        <begin position="18"/>
        <end position="173"/>
    </location>
</feature>
<gene>
    <name evidence="3" type="ORF">DFH08DRAFT_884150</name>
</gene>
<feature type="domain" description="DUF5648" evidence="2">
    <location>
        <begin position="27"/>
        <end position="161"/>
    </location>
</feature>
<protein>
    <recommendedName>
        <fullName evidence="2">DUF5648 domain-containing protein</fullName>
    </recommendedName>
</protein>
<keyword evidence="4" id="KW-1185">Reference proteome</keyword>
<name>A0AAD7EJU7_9AGAR</name>
<evidence type="ECO:0000313" key="4">
    <source>
        <dbReference type="Proteomes" id="UP001218218"/>
    </source>
</evidence>
<dbReference type="AlphaFoldDB" id="A0AAD7EJU7"/>
<sequence length="173" mass="18504">MKFIFAVLLAAVTSVIATCSSCPAIIPLFRSYDKSVVDHFYTAKASEVVSAGNLGYSPEGIAAGIFPTQVAESTPLFRLFQVNTTDHAYTASGIDKADFEAAGYVLEMTPGFVYTTQICGSVPLYGLFHPRANDHFYTTSTSERNSAMISGYTDLGIVAYVPVQGVIIQGNSC</sequence>
<dbReference type="Pfam" id="PF18885">
    <property type="entry name" value="DUF5648"/>
    <property type="match status" value="1"/>
</dbReference>
<reference evidence="3" key="1">
    <citation type="submission" date="2023-03" db="EMBL/GenBank/DDBJ databases">
        <title>Massive genome expansion in bonnet fungi (Mycena s.s.) driven by repeated elements and novel gene families across ecological guilds.</title>
        <authorList>
            <consortium name="Lawrence Berkeley National Laboratory"/>
            <person name="Harder C.B."/>
            <person name="Miyauchi S."/>
            <person name="Viragh M."/>
            <person name="Kuo A."/>
            <person name="Thoen E."/>
            <person name="Andreopoulos B."/>
            <person name="Lu D."/>
            <person name="Skrede I."/>
            <person name="Drula E."/>
            <person name="Henrissat B."/>
            <person name="Morin E."/>
            <person name="Kohler A."/>
            <person name="Barry K."/>
            <person name="LaButti K."/>
            <person name="Morin E."/>
            <person name="Salamov A."/>
            <person name="Lipzen A."/>
            <person name="Mereny Z."/>
            <person name="Hegedus B."/>
            <person name="Baldrian P."/>
            <person name="Stursova M."/>
            <person name="Weitz H."/>
            <person name="Taylor A."/>
            <person name="Grigoriev I.V."/>
            <person name="Nagy L.G."/>
            <person name="Martin F."/>
            <person name="Kauserud H."/>
        </authorList>
    </citation>
    <scope>NUCLEOTIDE SEQUENCE</scope>
    <source>
        <strain evidence="3">CBHHK002</strain>
    </source>
</reference>
<dbReference type="InterPro" id="IPR043708">
    <property type="entry name" value="DUF5648"/>
</dbReference>
<keyword evidence="1" id="KW-0732">Signal</keyword>
<organism evidence="3 4">
    <name type="scientific">Mycena albidolilacea</name>
    <dbReference type="NCBI Taxonomy" id="1033008"/>
    <lineage>
        <taxon>Eukaryota</taxon>
        <taxon>Fungi</taxon>
        <taxon>Dikarya</taxon>
        <taxon>Basidiomycota</taxon>
        <taxon>Agaricomycotina</taxon>
        <taxon>Agaricomycetes</taxon>
        <taxon>Agaricomycetidae</taxon>
        <taxon>Agaricales</taxon>
        <taxon>Marasmiineae</taxon>
        <taxon>Mycenaceae</taxon>
        <taxon>Mycena</taxon>
    </lineage>
</organism>
<accession>A0AAD7EJU7</accession>
<comment type="caution">
    <text evidence="3">The sequence shown here is derived from an EMBL/GenBank/DDBJ whole genome shotgun (WGS) entry which is preliminary data.</text>
</comment>
<proteinExistence type="predicted"/>
<dbReference type="EMBL" id="JARIHO010000040">
    <property type="protein sequence ID" value="KAJ7327896.1"/>
    <property type="molecule type" value="Genomic_DNA"/>
</dbReference>
<dbReference type="Proteomes" id="UP001218218">
    <property type="component" value="Unassembled WGS sequence"/>
</dbReference>
<evidence type="ECO:0000259" key="2">
    <source>
        <dbReference type="Pfam" id="PF18885"/>
    </source>
</evidence>
<feature type="signal peptide" evidence="1">
    <location>
        <begin position="1"/>
        <end position="17"/>
    </location>
</feature>